<feature type="compositionally biased region" description="Basic and acidic residues" evidence="9">
    <location>
        <begin position="501"/>
        <end position="521"/>
    </location>
</feature>
<dbReference type="InterPro" id="IPR000266">
    <property type="entry name" value="Ribosomal_uS17"/>
</dbReference>
<feature type="compositionally biased region" description="Basic and acidic residues" evidence="9">
    <location>
        <begin position="1683"/>
        <end position="1695"/>
    </location>
</feature>
<dbReference type="FunFam" id="2.40.50.140:FF:000236">
    <property type="entry name" value="30S ribosomal protein S17"/>
    <property type="match status" value="1"/>
</dbReference>
<dbReference type="GO" id="GO:0005737">
    <property type="term" value="C:cytoplasm"/>
    <property type="evidence" value="ECO:0007669"/>
    <property type="project" value="TreeGrafter"/>
</dbReference>
<evidence type="ECO:0000256" key="4">
    <source>
        <dbReference type="ARBA" id="ARBA00022980"/>
    </source>
</evidence>
<dbReference type="GO" id="GO:0005840">
    <property type="term" value="C:ribosome"/>
    <property type="evidence" value="ECO:0007669"/>
    <property type="project" value="UniProtKB-KW"/>
</dbReference>
<dbReference type="NCBIfam" id="TIGR03635">
    <property type="entry name" value="uS17_bact"/>
    <property type="match status" value="1"/>
</dbReference>
<evidence type="ECO:0000256" key="5">
    <source>
        <dbReference type="ARBA" id="ARBA00023054"/>
    </source>
</evidence>
<dbReference type="GO" id="GO:0019843">
    <property type="term" value="F:rRNA binding"/>
    <property type="evidence" value="ECO:0007669"/>
    <property type="project" value="UniProtKB-KW"/>
</dbReference>
<feature type="compositionally biased region" description="Low complexity" evidence="9">
    <location>
        <begin position="2023"/>
        <end position="2036"/>
    </location>
</feature>
<evidence type="ECO:0000256" key="7">
    <source>
        <dbReference type="ARBA" id="ARBA00035251"/>
    </source>
</evidence>
<proteinExistence type="inferred from homology"/>
<evidence type="ECO:0000256" key="2">
    <source>
        <dbReference type="ARBA" id="ARBA00022730"/>
    </source>
</evidence>
<feature type="region of interest" description="Disordered" evidence="9">
    <location>
        <begin position="668"/>
        <end position="723"/>
    </location>
</feature>
<dbReference type="InterPro" id="IPR019984">
    <property type="entry name" value="Ribosomal_uS17_bact/chlr"/>
</dbReference>
<keyword evidence="4" id="KW-0689">Ribosomal protein</keyword>
<dbReference type="GO" id="GO:0030276">
    <property type="term" value="F:clathrin binding"/>
    <property type="evidence" value="ECO:0007669"/>
    <property type="project" value="TreeGrafter"/>
</dbReference>
<keyword evidence="3" id="KW-0694">RNA-binding</keyword>
<organism evidence="10 11">
    <name type="scientific">Cannabis sativa</name>
    <name type="common">Hemp</name>
    <name type="synonym">Marijuana</name>
    <dbReference type="NCBI Taxonomy" id="3483"/>
    <lineage>
        <taxon>Eukaryota</taxon>
        <taxon>Viridiplantae</taxon>
        <taxon>Streptophyta</taxon>
        <taxon>Embryophyta</taxon>
        <taxon>Tracheophyta</taxon>
        <taxon>Spermatophyta</taxon>
        <taxon>Magnoliopsida</taxon>
        <taxon>eudicotyledons</taxon>
        <taxon>Gunneridae</taxon>
        <taxon>Pentapetalae</taxon>
        <taxon>rosids</taxon>
        <taxon>fabids</taxon>
        <taxon>Rosales</taxon>
        <taxon>Cannabaceae</taxon>
        <taxon>Cannabis</taxon>
    </lineage>
</organism>
<feature type="region of interest" description="Disordered" evidence="9">
    <location>
        <begin position="120"/>
        <end position="164"/>
    </location>
</feature>
<feature type="compositionally biased region" description="Basic and acidic residues" evidence="9">
    <location>
        <begin position="374"/>
        <end position="390"/>
    </location>
</feature>
<feature type="compositionally biased region" description="Basic and acidic residues" evidence="9">
    <location>
        <begin position="1127"/>
        <end position="1145"/>
    </location>
</feature>
<evidence type="ECO:0000313" key="11">
    <source>
        <dbReference type="Proteomes" id="UP000596661"/>
    </source>
</evidence>
<comment type="similarity">
    <text evidence="1">Belongs to the universal ribosomal protein uS17 family.</text>
</comment>
<feature type="coiled-coil region" evidence="8">
    <location>
        <begin position="1202"/>
        <end position="1251"/>
    </location>
</feature>
<dbReference type="CDD" id="cd00364">
    <property type="entry name" value="Ribosomal_uS17"/>
    <property type="match status" value="1"/>
</dbReference>
<evidence type="ECO:0000256" key="6">
    <source>
        <dbReference type="ARBA" id="ARBA00023274"/>
    </source>
</evidence>
<dbReference type="PANTHER" id="PTHR23172:SF87">
    <property type="entry name" value="CHAPERONE DNAJ-DOMAIN SUPERFAMILY PROTEIN"/>
    <property type="match status" value="1"/>
</dbReference>
<dbReference type="EMBL" id="UZAU01000401">
    <property type="status" value="NOT_ANNOTATED_CDS"/>
    <property type="molecule type" value="Genomic_DNA"/>
</dbReference>
<keyword evidence="11" id="KW-1185">Reference proteome</keyword>
<dbReference type="NCBIfam" id="NF004123">
    <property type="entry name" value="PRK05610.1"/>
    <property type="match status" value="1"/>
</dbReference>
<dbReference type="FunFam" id="1.10.287.110:FF:000009">
    <property type="entry name" value="Auxilin-related protein 1"/>
    <property type="match status" value="1"/>
</dbReference>
<feature type="compositionally biased region" description="Polar residues" evidence="9">
    <location>
        <begin position="153"/>
        <end position="164"/>
    </location>
</feature>
<reference evidence="10" key="1">
    <citation type="submission" date="2018-11" db="EMBL/GenBank/DDBJ databases">
        <authorList>
            <person name="Grassa J C."/>
        </authorList>
    </citation>
    <scope>NUCLEOTIDE SEQUENCE [LARGE SCALE GENOMIC DNA]</scope>
</reference>
<dbReference type="GO" id="GO:1990904">
    <property type="term" value="C:ribonucleoprotein complex"/>
    <property type="evidence" value="ECO:0007669"/>
    <property type="project" value="UniProtKB-KW"/>
</dbReference>
<keyword evidence="2" id="KW-0699">rRNA-binding</keyword>
<dbReference type="Pfam" id="PF00366">
    <property type="entry name" value="Ribosomal_S17"/>
    <property type="match status" value="1"/>
</dbReference>
<accession>A0A803PFF9</accession>
<feature type="region of interest" description="Disordered" evidence="9">
    <location>
        <begin position="1487"/>
        <end position="1592"/>
    </location>
</feature>
<feature type="compositionally biased region" description="Polar residues" evidence="9">
    <location>
        <begin position="878"/>
        <end position="887"/>
    </location>
</feature>
<keyword evidence="5 8" id="KW-0175">Coiled coil</keyword>
<dbReference type="EnsemblPlants" id="evm.model.04.2042">
    <property type="protein sequence ID" value="cds.evm.model.04.2042"/>
    <property type="gene ID" value="evm.TU.04.2042"/>
</dbReference>
<dbReference type="PANTHER" id="PTHR23172">
    <property type="entry name" value="AUXILIN/CYCLIN G-ASSOCIATED KINASE-RELATED"/>
    <property type="match status" value="1"/>
</dbReference>
<dbReference type="GO" id="GO:0003735">
    <property type="term" value="F:structural constituent of ribosome"/>
    <property type="evidence" value="ECO:0007669"/>
    <property type="project" value="InterPro"/>
</dbReference>
<feature type="compositionally biased region" description="Polar residues" evidence="9">
    <location>
        <begin position="1030"/>
        <end position="1054"/>
    </location>
</feature>
<evidence type="ECO:0000256" key="1">
    <source>
        <dbReference type="ARBA" id="ARBA00010254"/>
    </source>
</evidence>
<evidence type="ECO:0000256" key="3">
    <source>
        <dbReference type="ARBA" id="ARBA00022884"/>
    </source>
</evidence>
<feature type="compositionally biased region" description="Basic and acidic residues" evidence="9">
    <location>
        <begin position="740"/>
        <end position="753"/>
    </location>
</feature>
<feature type="compositionally biased region" description="Basic and acidic residues" evidence="9">
    <location>
        <begin position="676"/>
        <end position="715"/>
    </location>
</feature>
<feature type="compositionally biased region" description="Basic and acidic residues" evidence="9">
    <location>
        <begin position="529"/>
        <end position="538"/>
    </location>
</feature>
<feature type="region of interest" description="Disordered" evidence="9">
    <location>
        <begin position="363"/>
        <end position="390"/>
    </location>
</feature>
<feature type="coiled-coil region" evidence="8">
    <location>
        <begin position="1755"/>
        <end position="1782"/>
    </location>
</feature>
<feature type="region of interest" description="Disordered" evidence="9">
    <location>
        <begin position="497"/>
        <end position="544"/>
    </location>
</feature>
<evidence type="ECO:0000256" key="8">
    <source>
        <dbReference type="SAM" id="Coils"/>
    </source>
</evidence>
<feature type="region of interest" description="Disordered" evidence="9">
    <location>
        <begin position="1027"/>
        <end position="1145"/>
    </location>
</feature>
<dbReference type="HAMAP" id="MF_01345_B">
    <property type="entry name" value="Ribosomal_uS17_B"/>
    <property type="match status" value="1"/>
</dbReference>
<sequence length="2036" mass="228510">MENFSHSRHPNRATAAFSKKICGNAAGGFAPSKSLYDDVYGGPPKFGVSTLSPRMEDYGEIFGSFQASRASSIPVLDLPAVDEAEVYFDVRSSSFDYSEVFGGFNGLDFAVSYEELVDQSKGMDGDSSDEPWSPAEFESLSEESDISGKDRTFSNGSPHHSLDGSTEFNISYHKTNQMSNDDFSNGTTHVTQLHGVSGFSVMVDSSPLQEDEASNVNIDLIVDKLKAKHLKKTLSHPPNGCDGGHAFENDLRTQKGSDNNGFFHREAFVGISEINLRTQPSELPPPCRPPPIVDGEKGGSSKLAPYHNCFTSEGFSGDDSPPFFDVEVDASSSAAVSAAAIKEAMENAQAKIKSARELREKIKDGLQTSHKSGSKKDVKGKEGKRGKIIDGSNRIKDEIVKGPCEKASGSTLFVMEEKQKVTTASPEVPEYVEREKSHAAAQKYAKDMSEKEIWSNRGDYTIDEASEWKEATEFFELITTDESKKVVEQVDNKNTAVQNTIHEHGQLEKATVESFDKHSENGGKQNAATEDHGLENPELKQGTNESFGYEENHVQSILKEEVCEQKDGEDKVKVTNEVCEWGEVDNSFTIAKQLLGSNKRSGGNKSTRERKRWFEDSKVEQPIKLKENDKISDADKMIEIEEKCKLFHESVDNEEKQTEAFEQNISFEGAFDQEENEKKVQKDLEQEENQKGLNHIFEKVESERRPKVAAKHHENGTGLKQSLQQEIYKKTQKQALKLEEEKKREKAHKREANKNVLKSVNGEKETRKNMKAYQQEINEKRFTECLDKEDIETKLSDDFELLDTQNMPSEIIEQEKTKQVLKDAVGGEAEKDLDKADEVKEKIESSKEIKLAKGAQLLVEEEDLPQFDVEHKLDCSEENSQLSQSTSDIDKNSGKVKTTQGSFSFAHEESGDIRTSEMQPGAVGRKNKFIDNTIKAPSIAEKYFRTEGAGKDFNFDNTVKKTSGEIRIKPKVSETELEAFKIEIKPSCGEGKLKAVGQSQGNLEHGKNQCKGEDAFELPHLDNRAKKVGQSASVIGQANANKIKSSSQMGSVSENQEKEFARQWKEREDCTQAQATMNQEEKRKTMPTHMVKENNTEDKRKTEAVQPPRPEEKLKNQKSFQQVNAAAERKEKTSGEVETERMKREREIENERLRKIEEEREREREREKDRMAVDLATLEARERAFADSRDRSERVAVERLTAEARQRAMSEARERLEKACAEAREKSLSGKAAMEARIRAERSAVERATAEARERAAEKAMAERAACEARERVQRSVSDKFAASTRNNVLRQSSSSSDLLDGSHLRHQYSSVYGERFEGAEVESAQRCKARLERHRRTAERAAKALAEKNMRDLLAQREQAERNRLAETLDADVKRWSSGKEGNLRALLSTLQYILGPDSGWHPIPLTEVITSAAVKKAYRKATLCVHPDKLQQRGASIHQKYICEKVFDLLKGFPPLHSQLIALIARAMPTFTALALDTLLEPGASKSVDKSVPRPVPKPQPGPNSKLERRNSTSVAERRRNRPPITPALYATPESTPLPDSPTSFPPSPYIINHKRRGPRLLKSSSEASVLSRPKGQDDEKVDGNLNNGETKVTSLGEEDSFTFPVAKPIPEPQVTDYPDCESSNGKHGNGSLELESNTGKLVKTNEELVNGKVEHESSSWNNDQVMFLDSAKQAPLTPGRESDREDFFDPRDSMSFTSNTDGEDNAEGERSAQLTTPMGEFYDAWDELSSESGQQSVHRDVEAEFREMRMSLLMEIEKRKQAEETLSDMQKQWERIRQQLSLAGLTLPAKATPVEGEEQLDSDSGEELCRQVYIARFVSNSIGRGLARAELEAEMEAQIEAKNFEIARLCDKLRNYEAMNQEMVHRNRDVLESARRERMKKERRQRWVWGSIASVLTLGTVALAWSYLPSSGTGSPTPEIQGLRKEMKQVVGMVVSNKMQKSVVVAVDRLFYHKLYNRYIKRTSKFMAHDEQDQCNIGDRVRLDPSRPISKRKNWIVAEILKKARIYVPPSAADSTKINAQQSPSSSAATSSS</sequence>
<feature type="region of interest" description="Disordered" evidence="9">
    <location>
        <begin position="870"/>
        <end position="920"/>
    </location>
</feature>
<dbReference type="Gene3D" id="1.10.287.110">
    <property type="entry name" value="DnaJ domain"/>
    <property type="match status" value="1"/>
</dbReference>
<dbReference type="SUPFAM" id="SSF46565">
    <property type="entry name" value="Chaperone J-domain"/>
    <property type="match status" value="1"/>
</dbReference>
<keyword evidence="6" id="KW-0687">Ribonucleoprotein</keyword>
<dbReference type="SUPFAM" id="SSF50249">
    <property type="entry name" value="Nucleic acid-binding proteins"/>
    <property type="match status" value="1"/>
</dbReference>
<evidence type="ECO:0000256" key="9">
    <source>
        <dbReference type="SAM" id="MobiDB-lite"/>
    </source>
</evidence>
<dbReference type="GO" id="GO:0031982">
    <property type="term" value="C:vesicle"/>
    <property type="evidence" value="ECO:0007669"/>
    <property type="project" value="TreeGrafter"/>
</dbReference>
<feature type="region of interest" description="Disordered" evidence="9">
    <location>
        <begin position="1675"/>
        <end position="1713"/>
    </location>
</feature>
<dbReference type="PRINTS" id="PR00973">
    <property type="entry name" value="RIBOSOMALS17"/>
</dbReference>
<evidence type="ECO:0000313" key="10">
    <source>
        <dbReference type="EnsemblPlants" id="cds.evm.model.04.2042"/>
    </source>
</evidence>
<feature type="coiled-coil region" evidence="8">
    <location>
        <begin position="1322"/>
        <end position="1364"/>
    </location>
</feature>
<name>A0A803PFF9_CANSA</name>
<feature type="region of interest" description="Disordered" evidence="9">
    <location>
        <begin position="740"/>
        <end position="769"/>
    </location>
</feature>
<dbReference type="GO" id="GO:0006412">
    <property type="term" value="P:translation"/>
    <property type="evidence" value="ECO:0007669"/>
    <property type="project" value="InterPro"/>
</dbReference>
<feature type="compositionally biased region" description="Basic and acidic residues" evidence="9">
    <location>
        <begin position="1079"/>
        <end position="1115"/>
    </location>
</feature>
<dbReference type="InterPro" id="IPR036869">
    <property type="entry name" value="J_dom_sf"/>
</dbReference>
<feature type="compositionally biased region" description="Basic and acidic residues" evidence="9">
    <location>
        <begin position="906"/>
        <end position="915"/>
    </location>
</feature>
<dbReference type="InterPro" id="IPR012340">
    <property type="entry name" value="NA-bd_OB-fold"/>
</dbReference>
<protein>
    <recommendedName>
        <fullName evidence="7">Small ribosomal subunit protein uS17c</fullName>
    </recommendedName>
</protein>
<feature type="compositionally biased region" description="Basic and acidic residues" evidence="9">
    <location>
        <begin position="1055"/>
        <end position="1070"/>
    </location>
</feature>
<dbReference type="OMA" id="DSGWHPI"/>
<dbReference type="Gramene" id="evm.model.04.2042">
    <property type="protein sequence ID" value="cds.evm.model.04.2042"/>
    <property type="gene ID" value="evm.TU.04.2042"/>
</dbReference>
<feature type="region of interest" description="Disordered" evidence="9">
    <location>
        <begin position="2015"/>
        <end position="2036"/>
    </location>
</feature>
<dbReference type="GO" id="GO:0072318">
    <property type="term" value="P:clathrin coat disassembly"/>
    <property type="evidence" value="ECO:0007669"/>
    <property type="project" value="TreeGrafter"/>
</dbReference>
<dbReference type="Gene3D" id="2.40.50.140">
    <property type="entry name" value="Nucleic acid-binding proteins"/>
    <property type="match status" value="1"/>
</dbReference>
<reference evidence="10" key="2">
    <citation type="submission" date="2021-03" db="UniProtKB">
        <authorList>
            <consortium name="EnsemblPlants"/>
        </authorList>
    </citation>
    <scope>IDENTIFICATION</scope>
</reference>
<dbReference type="GO" id="GO:0072583">
    <property type="term" value="P:clathrin-dependent endocytosis"/>
    <property type="evidence" value="ECO:0007669"/>
    <property type="project" value="TreeGrafter"/>
</dbReference>
<dbReference type="Proteomes" id="UP000596661">
    <property type="component" value="Chromosome 4"/>
</dbReference>